<dbReference type="EMBL" id="JAQJZL010000010">
    <property type="protein sequence ID" value="KAJ6035558.1"/>
    <property type="molecule type" value="Genomic_DNA"/>
</dbReference>
<dbReference type="Proteomes" id="UP001219568">
    <property type="component" value="Unassembled WGS sequence"/>
</dbReference>
<name>A0AAD6N6Y7_PENCN</name>
<organism evidence="1 2">
    <name type="scientific">Penicillium canescens</name>
    <dbReference type="NCBI Taxonomy" id="5083"/>
    <lineage>
        <taxon>Eukaryota</taxon>
        <taxon>Fungi</taxon>
        <taxon>Dikarya</taxon>
        <taxon>Ascomycota</taxon>
        <taxon>Pezizomycotina</taxon>
        <taxon>Eurotiomycetes</taxon>
        <taxon>Eurotiomycetidae</taxon>
        <taxon>Eurotiales</taxon>
        <taxon>Aspergillaceae</taxon>
        <taxon>Penicillium</taxon>
    </lineage>
</organism>
<sequence length="226" mass="25686">MLPGLISARLIRIAEQFNLVNAADVSFEKLRDDPGEILDRPWIPFVDHGEVAYIEIAQKLTDTEVEELQRVPVAGGGGPIGNCRSCDGISISPSVSDRREFRFHAGEDRDGQQCLKISGRDLLQYLRRQVAHGLQPLRIPGDNQPQEEPMVQFRPFSQFVHFVLLDELLQYRQTVPAVQRHKLEIEGHQFENEGKAEGKAQPFHDQVDKSRRTLEACEEDLLLEPK</sequence>
<evidence type="ECO:0000313" key="1">
    <source>
        <dbReference type="EMBL" id="KAJ6035558.1"/>
    </source>
</evidence>
<keyword evidence="2" id="KW-1185">Reference proteome</keyword>
<reference evidence="1" key="1">
    <citation type="journal article" date="2023" name="IMA Fungus">
        <title>Comparative genomic study of the Penicillium genus elucidates a diverse pangenome and 15 lateral gene transfer events.</title>
        <authorList>
            <person name="Petersen C."/>
            <person name="Sorensen T."/>
            <person name="Nielsen M.R."/>
            <person name="Sondergaard T.E."/>
            <person name="Sorensen J.L."/>
            <person name="Fitzpatrick D.A."/>
            <person name="Frisvad J.C."/>
            <person name="Nielsen K.L."/>
        </authorList>
    </citation>
    <scope>NUCLEOTIDE SEQUENCE</scope>
    <source>
        <strain evidence="1">IBT 15450</strain>
    </source>
</reference>
<dbReference type="AlphaFoldDB" id="A0AAD6N6Y7"/>
<protein>
    <submittedName>
        <fullName evidence="1">Uncharacterized protein</fullName>
    </submittedName>
</protein>
<reference evidence="1" key="2">
    <citation type="submission" date="2023-01" db="EMBL/GenBank/DDBJ databases">
        <authorList>
            <person name="Petersen C."/>
        </authorList>
    </citation>
    <scope>NUCLEOTIDE SEQUENCE</scope>
    <source>
        <strain evidence="1">IBT 15450</strain>
    </source>
</reference>
<gene>
    <name evidence="1" type="ORF">N7460_009733</name>
</gene>
<proteinExistence type="predicted"/>
<accession>A0AAD6N6Y7</accession>
<evidence type="ECO:0000313" key="2">
    <source>
        <dbReference type="Proteomes" id="UP001219568"/>
    </source>
</evidence>
<comment type="caution">
    <text evidence="1">The sequence shown here is derived from an EMBL/GenBank/DDBJ whole genome shotgun (WGS) entry which is preliminary data.</text>
</comment>